<protein>
    <submittedName>
        <fullName evidence="1">3653_t:CDS:1</fullName>
    </submittedName>
</protein>
<proteinExistence type="predicted"/>
<evidence type="ECO:0000313" key="1">
    <source>
        <dbReference type="EMBL" id="CAG8809611.1"/>
    </source>
</evidence>
<keyword evidence="2" id="KW-1185">Reference proteome</keyword>
<organism evidence="1 2">
    <name type="scientific">Gigaspora margarita</name>
    <dbReference type="NCBI Taxonomy" id="4874"/>
    <lineage>
        <taxon>Eukaryota</taxon>
        <taxon>Fungi</taxon>
        <taxon>Fungi incertae sedis</taxon>
        <taxon>Mucoromycota</taxon>
        <taxon>Glomeromycotina</taxon>
        <taxon>Glomeromycetes</taxon>
        <taxon>Diversisporales</taxon>
        <taxon>Gigasporaceae</taxon>
        <taxon>Gigaspora</taxon>
    </lineage>
</organism>
<dbReference type="EMBL" id="CAJVQB010026948">
    <property type="protein sequence ID" value="CAG8809611.1"/>
    <property type="molecule type" value="Genomic_DNA"/>
</dbReference>
<gene>
    <name evidence="1" type="ORF">GMARGA_LOCUS24924</name>
</gene>
<evidence type="ECO:0000313" key="2">
    <source>
        <dbReference type="Proteomes" id="UP000789901"/>
    </source>
</evidence>
<comment type="caution">
    <text evidence="1">The sequence shown here is derived from an EMBL/GenBank/DDBJ whole genome shotgun (WGS) entry which is preliminary data.</text>
</comment>
<sequence>MKNVMIVDAPIVEKAIAKIEESIASTNIETKAIMEISDIAKNDNSINQERILEDSLAFFYNSVNTADNSDKNKVSEGFILVISKKKSKNHTKRLINETNKASFGFTPRSRINRF</sequence>
<dbReference type="Proteomes" id="UP000789901">
    <property type="component" value="Unassembled WGS sequence"/>
</dbReference>
<accession>A0ABN7VZX1</accession>
<name>A0ABN7VZX1_GIGMA</name>
<reference evidence="1 2" key="1">
    <citation type="submission" date="2021-06" db="EMBL/GenBank/DDBJ databases">
        <authorList>
            <person name="Kallberg Y."/>
            <person name="Tangrot J."/>
            <person name="Rosling A."/>
        </authorList>
    </citation>
    <scope>NUCLEOTIDE SEQUENCE [LARGE SCALE GENOMIC DNA]</scope>
    <source>
        <strain evidence="1 2">120-4 pot B 10/14</strain>
    </source>
</reference>